<name>A0A4R5PDT0_9MYCO</name>
<evidence type="ECO:0000256" key="1">
    <source>
        <dbReference type="SAM" id="MobiDB-lite"/>
    </source>
</evidence>
<keyword evidence="2" id="KW-0812">Transmembrane</keyword>
<feature type="compositionally biased region" description="Low complexity" evidence="1">
    <location>
        <begin position="153"/>
        <end position="195"/>
    </location>
</feature>
<keyword evidence="2" id="KW-1133">Transmembrane helix</keyword>
<gene>
    <name evidence="3" type="ORF">EJ571_06520</name>
</gene>
<proteinExistence type="predicted"/>
<reference evidence="3 4" key="1">
    <citation type="journal article" date="2019" name="Sci. Rep.">
        <title>Extended insight into the Mycobacterium chelonae-abscessus complex through whole genome sequencing of Mycobacterium salmoniphilum outbreak and Mycobacterium salmoniphilum-like strains.</title>
        <authorList>
            <person name="Behra P.R.K."/>
            <person name="Das S."/>
            <person name="Pettersson B.M.F."/>
            <person name="Shirreff L."/>
            <person name="DuCote T."/>
            <person name="Jacobsson K.G."/>
            <person name="Ennis D.G."/>
            <person name="Kirsebom L.A."/>
        </authorList>
    </citation>
    <scope>NUCLEOTIDE SEQUENCE [LARGE SCALE GENOMIC DNA]</scope>
    <source>
        <strain evidence="3 4">DSM 45524</strain>
    </source>
</reference>
<feature type="transmembrane region" description="Helical" evidence="2">
    <location>
        <begin position="51"/>
        <end position="74"/>
    </location>
</feature>
<evidence type="ECO:0000256" key="2">
    <source>
        <dbReference type="SAM" id="Phobius"/>
    </source>
</evidence>
<evidence type="ECO:0000313" key="3">
    <source>
        <dbReference type="EMBL" id="TDH23425.1"/>
    </source>
</evidence>
<feature type="transmembrane region" description="Helical" evidence="2">
    <location>
        <begin position="86"/>
        <end position="106"/>
    </location>
</feature>
<dbReference type="Proteomes" id="UP000295627">
    <property type="component" value="Unassembled WGS sequence"/>
</dbReference>
<protein>
    <submittedName>
        <fullName evidence="3">DUF2637 domain-containing protein</fullName>
    </submittedName>
</protein>
<dbReference type="AlphaFoldDB" id="A0A4R5PDT0"/>
<feature type="transmembrane region" description="Helical" evidence="2">
    <location>
        <begin position="118"/>
        <end position="142"/>
    </location>
</feature>
<accession>A0A4R5PDT0</accession>
<dbReference type="InterPro" id="IPR021235">
    <property type="entry name" value="DUF2637"/>
</dbReference>
<sequence>MSTILTQTELAQRAHHRATRFFWAWLAGATAVSLIGNVAHAVLTATESTRWLAAAVAMVPPTVLLASVHGIAVLAKTTASGRVYRAAVAATTGLALGAFLLSFVALRDLAVIAHIPRQLAFVLPLVIDLAIGVATLALVAVGDKPPRRVAQRAASPQVSKPPASSSAPRPITSSAPDASRPASRAVSTAAPNATRPAPPSAPQGSGDAPSPAPELVALAERIVESRAVRQPVATVARILALSETEGRKNIVAERAGVHHSVVSKVLSEAETQRRHGLQAVS</sequence>
<dbReference type="Pfam" id="PF10935">
    <property type="entry name" value="DUF2637"/>
    <property type="match status" value="1"/>
</dbReference>
<dbReference type="EMBL" id="RXLR01000011">
    <property type="protein sequence ID" value="TDH23425.1"/>
    <property type="molecule type" value="Genomic_DNA"/>
</dbReference>
<keyword evidence="2" id="KW-0472">Membrane</keyword>
<organism evidence="3 4">
    <name type="scientific">Mycobacteroides franklinii</name>
    <dbReference type="NCBI Taxonomy" id="948102"/>
    <lineage>
        <taxon>Bacteria</taxon>
        <taxon>Bacillati</taxon>
        <taxon>Actinomycetota</taxon>
        <taxon>Actinomycetes</taxon>
        <taxon>Mycobacteriales</taxon>
        <taxon>Mycobacteriaceae</taxon>
        <taxon>Mycobacteroides</taxon>
    </lineage>
</organism>
<evidence type="ECO:0000313" key="4">
    <source>
        <dbReference type="Proteomes" id="UP000295627"/>
    </source>
</evidence>
<comment type="caution">
    <text evidence="3">The sequence shown here is derived from an EMBL/GenBank/DDBJ whole genome shotgun (WGS) entry which is preliminary data.</text>
</comment>
<feature type="transmembrane region" description="Helical" evidence="2">
    <location>
        <begin position="21"/>
        <end position="45"/>
    </location>
</feature>
<feature type="region of interest" description="Disordered" evidence="1">
    <location>
        <begin position="150"/>
        <end position="212"/>
    </location>
</feature>